<feature type="compositionally biased region" description="Low complexity" evidence="1">
    <location>
        <begin position="958"/>
        <end position="973"/>
    </location>
</feature>
<sequence>MTSRHHYSIPGASFLKPRSSSKTQAQKTTAPSTNVPSSSRDTRQPSSSRTYHTQEAASGNAPPRPPSASGYRTQHPNASVTGFHAPSNARQTPAQRPTTTPPASSSRTRLDVPDTRGYFSKMFSRKQTPVPMQGEEKQKGSQKHRRSSEAHQGIHSSAAPLQAPSFVGPSTSRTAYDASLQAHESDREERARRKAKDDGIRAERTKEERERRRAEYAASKVKQEEAERVQAAASKVPRTDRTVPRASREERRQQDYESDNAKRRLQVQQIVQTPAQKQEARQSYYLHPAQASISASRTTALTRDGQQPLTPQDSAHPPGVPVQPSSSSQSTSVSHQAHALHPAQPLTRIESTSPNSNPAPASAQESAPAPPPKPKFPSYQTPSHPSHQNLYQTAQAPSNMLPPYPTSGPDVKHRFDREAVERDATLLREREREQTRRREAAEKEAVTARERELERRRDAEKEAANRELQEHRERERERELERERRRARRAERDRRKEFENAERERQKQAERAERERLKTLEQLEHEKQKESERSRREKKEQERAEKQRARTEWERQESERVERERLRIKSEKERASKSASKHRSHRDKSQSLPTNPLISAASGSDTDRMTSKKDVRHRSHSQSAAIDLQTLAALSNTRRPDSKKDSMQASNPAAAHTSQAKKDIQQPEHFHHDSVQLFPKASTPLPIQSLQVDNANPRSASTAPLSSYDQDLIPSKLPERSRTDPLLGMQASTTESTPSWNQTSFEGVQPKLVSIYASQGPSDRTAFRVMQKTASGHPSPDQRLPAATSAVPSAMTTHEGQPRSSLDQPSRRASVAQPIIAPSMGAAVTSSLGQTHSSRESPISMQEIPQSRTTSGNNIAPVNAASRAPQLEKSLPTPTHYGLVSPSPDMLHSSTAQNARQPISTTKQQPLDDRFESIKPAVGAPHGTGFSSYSQSVFGLTAEQIRTGSQDQHSAPMSRAPSNNSTRSPSRRAMQLPPEASGDAASFVPVSRTASDASHTVETRERQQFLSPHSQPHAYASHLPNQHRPAQSTPASTTLKAPPSSRVKHESLTNFHAQSVPHTHSHSQSLPQQMSLPYRNNSSKDDVDISSHDNLTNARTKPHIPGTAPDVSHQQYPPAQVAQSKTAYNPSTNASIPVQSQQTLSTVQDHRPPTPELNHIYLAPLPMSRISNTRQLKWLKQTLSTVQDHRPQSRSPINTNNVSSYSAAVASQDAISQMPSTMLSHQQSTNQSNNSMYHNYSTSRNVSAHQSQHYQQSLNSARIAPPQHTSTQSSNVTAKPAGPPRPANSSVYVTSTHRSGPFVEDSPSSAGGGLSLDSPPLSKPLPQFPNERPARQSTYSRPQSQIGPPTPVAHNTHQSQSITENQRTPRADSPPPLTPSSSHESHEEILMTPASLDQARGQVDIHTPTESSHRPEKKKGGGLLRLFRPSSTKSTKDKEIRDRLEPKEQEARKQVPGSQRDQRTESLNKPRSTRPPTIVLTAEPEPNLIPPNAGTMPSNLQVKQPRASRHVPPPISIPTPDAIPFRLFSSKSRRYRTMSAASMEAVDGTANNTVVGSPTSSRRSPTPSGPLTPSVRDPIEAAQAWRDNEEVFLDAGSHRRRRPGVTFDLRGDEGQKDGALYRRVSRIQRQRKDSSR</sequence>
<dbReference type="EMBL" id="LNZH02000199">
    <property type="protein sequence ID" value="OCB86725.1"/>
    <property type="molecule type" value="Genomic_DNA"/>
</dbReference>
<feature type="region of interest" description="Disordered" evidence="1">
    <location>
        <begin position="695"/>
        <end position="724"/>
    </location>
</feature>
<feature type="compositionally biased region" description="Polar residues" evidence="1">
    <location>
        <begin position="790"/>
        <end position="808"/>
    </location>
</feature>
<feature type="region of interest" description="Disordered" evidence="1">
    <location>
        <begin position="827"/>
        <end position="860"/>
    </location>
</feature>
<feature type="compositionally biased region" description="Polar residues" evidence="1">
    <location>
        <begin position="1236"/>
        <end position="1260"/>
    </location>
</feature>
<feature type="region of interest" description="Disordered" evidence="1">
    <location>
        <begin position="1593"/>
        <end position="1636"/>
    </location>
</feature>
<feature type="compositionally biased region" description="Polar residues" evidence="1">
    <location>
        <begin position="1028"/>
        <end position="1039"/>
    </location>
</feature>
<feature type="region of interest" description="Disordered" evidence="1">
    <location>
        <begin position="1216"/>
        <end position="1518"/>
    </location>
</feature>
<feature type="compositionally biased region" description="Polar residues" evidence="1">
    <location>
        <begin position="70"/>
        <end position="80"/>
    </location>
</feature>
<feature type="compositionally biased region" description="Basic and acidic residues" evidence="1">
    <location>
        <begin position="1434"/>
        <end position="1453"/>
    </location>
</feature>
<feature type="compositionally biased region" description="Basic and acidic residues" evidence="1">
    <location>
        <begin position="660"/>
        <end position="674"/>
    </location>
</feature>
<feature type="compositionally biased region" description="Polar residues" evidence="1">
    <location>
        <begin position="266"/>
        <end position="276"/>
    </location>
</feature>
<feature type="compositionally biased region" description="Low complexity" evidence="1">
    <location>
        <begin position="1226"/>
        <end position="1235"/>
    </location>
</feature>
<feature type="compositionally biased region" description="Polar residues" evidence="1">
    <location>
        <begin position="291"/>
        <end position="313"/>
    </location>
</feature>
<name>A0A9Q5HVF3_SANBA</name>
<organism evidence="2 3">
    <name type="scientific">Sanghuangporus baumii</name>
    <name type="common">Phellinus baumii</name>
    <dbReference type="NCBI Taxonomy" id="108892"/>
    <lineage>
        <taxon>Eukaryota</taxon>
        <taxon>Fungi</taxon>
        <taxon>Dikarya</taxon>
        <taxon>Basidiomycota</taxon>
        <taxon>Agaricomycotina</taxon>
        <taxon>Agaricomycetes</taxon>
        <taxon>Hymenochaetales</taxon>
        <taxon>Hymenochaetaceae</taxon>
        <taxon>Sanghuangporus</taxon>
    </lineage>
</organism>
<feature type="compositionally biased region" description="Polar residues" evidence="1">
    <location>
        <begin position="892"/>
        <end position="909"/>
    </location>
</feature>
<feature type="region of interest" description="Disordered" evidence="1">
    <location>
        <begin position="947"/>
        <end position="1152"/>
    </location>
</feature>
<feature type="compositionally biased region" description="Low complexity" evidence="1">
    <location>
        <begin position="36"/>
        <end position="50"/>
    </location>
</feature>
<feature type="compositionally biased region" description="Polar residues" evidence="1">
    <location>
        <begin position="828"/>
        <end position="860"/>
    </location>
</feature>
<feature type="compositionally biased region" description="Basic and acidic residues" evidence="1">
    <location>
        <begin position="1609"/>
        <end position="1620"/>
    </location>
</feature>
<feature type="compositionally biased region" description="Polar residues" evidence="1">
    <location>
        <begin position="1216"/>
        <end position="1225"/>
    </location>
</feature>
<feature type="compositionally biased region" description="Polar residues" evidence="1">
    <location>
        <begin position="18"/>
        <end position="35"/>
    </location>
</feature>
<accession>A0A9Q5HVF3</accession>
<feature type="compositionally biased region" description="Basic and acidic residues" evidence="1">
    <location>
        <begin position="183"/>
        <end position="228"/>
    </location>
</feature>
<feature type="compositionally biased region" description="Polar residues" evidence="1">
    <location>
        <begin position="1267"/>
        <end position="1277"/>
    </location>
</feature>
<feature type="region of interest" description="Disordered" evidence="1">
    <location>
        <begin position="1548"/>
        <end position="1576"/>
    </location>
</feature>
<evidence type="ECO:0000256" key="1">
    <source>
        <dbReference type="SAM" id="MobiDB-lite"/>
    </source>
</evidence>
<feature type="region of interest" description="Disordered" evidence="1">
    <location>
        <begin position="772"/>
        <end position="814"/>
    </location>
</feature>
<feature type="compositionally biased region" description="Polar residues" evidence="1">
    <location>
        <begin position="1287"/>
        <end position="1298"/>
    </location>
</feature>
<evidence type="ECO:0000313" key="2">
    <source>
        <dbReference type="EMBL" id="OCB86725.1"/>
    </source>
</evidence>
<feature type="compositionally biased region" description="Polar residues" evidence="1">
    <location>
        <begin position="695"/>
        <end position="709"/>
    </location>
</feature>
<feature type="compositionally biased region" description="Polar residues" evidence="1">
    <location>
        <begin position="1335"/>
        <end position="1368"/>
    </location>
</feature>
<feature type="region of interest" description="Disordered" evidence="1">
    <location>
        <begin position="1"/>
        <end position="682"/>
    </location>
</feature>
<feature type="compositionally biased region" description="Basic and acidic residues" evidence="1">
    <location>
        <begin position="410"/>
        <end position="576"/>
    </location>
</feature>
<feature type="region of interest" description="Disordered" evidence="1">
    <location>
        <begin position="873"/>
        <end position="912"/>
    </location>
</feature>
<gene>
    <name evidence="2" type="ORF">A7U60_g6184</name>
</gene>
<feature type="compositionally biased region" description="Basic and acidic residues" evidence="1">
    <location>
        <begin position="237"/>
        <end position="262"/>
    </location>
</feature>
<protein>
    <submittedName>
        <fullName evidence="2">Uncharacterized protein</fullName>
    </submittedName>
</protein>
<proteinExistence type="predicted"/>
<feature type="compositionally biased region" description="Polar residues" evidence="1">
    <location>
        <begin position="383"/>
        <end position="398"/>
    </location>
</feature>
<feature type="compositionally biased region" description="Low complexity" evidence="1">
    <location>
        <begin position="1553"/>
        <end position="1574"/>
    </location>
</feature>
<evidence type="ECO:0000313" key="3">
    <source>
        <dbReference type="Proteomes" id="UP000757232"/>
    </source>
</evidence>
<feature type="compositionally biased region" description="Polar residues" evidence="1">
    <location>
        <begin position="1052"/>
        <end position="1081"/>
    </location>
</feature>
<reference evidence="2" key="1">
    <citation type="submission" date="2016-06" db="EMBL/GenBank/DDBJ databases">
        <title>Draft Genome sequence of the fungus Inonotus baumii.</title>
        <authorList>
            <person name="Zhu H."/>
            <person name="Lin W."/>
        </authorList>
    </citation>
    <scope>NUCLEOTIDE SEQUENCE</scope>
    <source>
        <strain evidence="2">821</strain>
    </source>
</reference>
<feature type="compositionally biased region" description="Low complexity" evidence="1">
    <location>
        <begin position="350"/>
        <end position="367"/>
    </location>
</feature>
<comment type="caution">
    <text evidence="2">The sequence shown here is derived from an EMBL/GenBank/DDBJ whole genome shotgun (WGS) entry which is preliminary data.</text>
</comment>
<dbReference type="Proteomes" id="UP000757232">
    <property type="component" value="Unassembled WGS sequence"/>
</dbReference>
<dbReference type="OrthoDB" id="3058872at2759"/>
<feature type="compositionally biased region" description="Basic and acidic residues" evidence="1">
    <location>
        <begin position="1082"/>
        <end position="1091"/>
    </location>
</feature>
<feature type="compositionally biased region" description="Low complexity" evidence="1">
    <location>
        <begin position="89"/>
        <end position="107"/>
    </location>
</feature>
<feature type="compositionally biased region" description="Polar residues" evidence="1">
    <location>
        <begin position="1112"/>
        <end position="1147"/>
    </location>
</feature>
<feature type="compositionally biased region" description="Low complexity" evidence="1">
    <location>
        <begin position="322"/>
        <end position="337"/>
    </location>
</feature>
<feature type="compositionally biased region" description="Polar residues" evidence="1">
    <location>
        <begin position="590"/>
        <end position="604"/>
    </location>
</feature>
<keyword evidence="3" id="KW-1185">Reference proteome</keyword>